<keyword evidence="1" id="KW-1015">Disulfide bond</keyword>
<sequence length="91" mass="10217">MVTNRMCKDPQWREVLTEDCPNVCGFCMEGGCSDKAVDCTQDVSICMNVGMQDFVKEYCRKTCGFCRPTATTTTDPEFRGTSPDCVDYNTK</sequence>
<dbReference type="EnsemblMetazoa" id="CJA41016.1">
    <property type="protein sequence ID" value="CJA41016.1"/>
    <property type="gene ID" value="WBGene00216864"/>
</dbReference>
<dbReference type="Gene3D" id="1.10.10.1940">
    <property type="match status" value="1"/>
</dbReference>
<dbReference type="AlphaFoldDB" id="A0A8R1EU13"/>
<dbReference type="SMART" id="SM00254">
    <property type="entry name" value="ShKT"/>
    <property type="match status" value="1"/>
</dbReference>
<evidence type="ECO:0000313" key="4">
    <source>
        <dbReference type="EnsemblMetazoa" id="CJA41016.1"/>
    </source>
</evidence>
<dbReference type="InterPro" id="IPR003582">
    <property type="entry name" value="ShKT_dom"/>
</dbReference>
<dbReference type="PANTHER" id="PTHR21724:SF111">
    <property type="entry name" value="SHKT DOMAIN-CONTAINING PROTEIN"/>
    <property type="match status" value="1"/>
</dbReference>
<reference evidence="4" key="2">
    <citation type="submission" date="2022-06" db="UniProtKB">
        <authorList>
            <consortium name="EnsemblMetazoa"/>
        </authorList>
    </citation>
    <scope>IDENTIFICATION</scope>
    <source>
        <strain evidence="4">DF5081</strain>
    </source>
</reference>
<proteinExistence type="predicted"/>
<feature type="domain" description="ShKT" evidence="3">
    <location>
        <begin position="1"/>
        <end position="27"/>
    </location>
</feature>
<name>A0A8R1EU13_CAEJA</name>
<organism evidence="4 5">
    <name type="scientific">Caenorhabditis japonica</name>
    <dbReference type="NCBI Taxonomy" id="281687"/>
    <lineage>
        <taxon>Eukaryota</taxon>
        <taxon>Metazoa</taxon>
        <taxon>Ecdysozoa</taxon>
        <taxon>Nematoda</taxon>
        <taxon>Chromadorea</taxon>
        <taxon>Rhabditida</taxon>
        <taxon>Rhabditina</taxon>
        <taxon>Rhabditomorpha</taxon>
        <taxon>Rhabditoidea</taxon>
        <taxon>Rhabditidae</taxon>
        <taxon>Peloderinae</taxon>
        <taxon>Caenorhabditis</taxon>
    </lineage>
</organism>
<keyword evidence="5" id="KW-1185">Reference proteome</keyword>
<feature type="region of interest" description="Disordered" evidence="2">
    <location>
        <begin position="71"/>
        <end position="91"/>
    </location>
</feature>
<evidence type="ECO:0000259" key="3">
    <source>
        <dbReference type="PROSITE" id="PS51670"/>
    </source>
</evidence>
<accession>A0A8R1EU13</accession>
<evidence type="ECO:0000256" key="1">
    <source>
        <dbReference type="PROSITE-ProRule" id="PRU01005"/>
    </source>
</evidence>
<dbReference type="Pfam" id="PF01549">
    <property type="entry name" value="ShK"/>
    <property type="match status" value="2"/>
</dbReference>
<dbReference type="PROSITE" id="PS51670">
    <property type="entry name" value="SHKT"/>
    <property type="match status" value="2"/>
</dbReference>
<protein>
    <recommendedName>
        <fullName evidence="3">ShKT domain-containing protein</fullName>
    </recommendedName>
</protein>
<dbReference type="Proteomes" id="UP000005237">
    <property type="component" value="Unassembled WGS sequence"/>
</dbReference>
<comment type="caution">
    <text evidence="1">Lacks conserved residue(s) required for the propagation of feature annotation.</text>
</comment>
<dbReference type="Gene3D" id="1.10.10.1870">
    <property type="entry name" value="ShTK domain-like"/>
    <property type="match status" value="1"/>
</dbReference>
<evidence type="ECO:0000313" key="5">
    <source>
        <dbReference type="Proteomes" id="UP000005237"/>
    </source>
</evidence>
<dbReference type="PANTHER" id="PTHR21724">
    <property type="entry name" value="SHKT DOMAIN-CONTAINING PROTEIN"/>
    <property type="match status" value="1"/>
</dbReference>
<feature type="disulfide bond" evidence="1">
    <location>
        <begin position="32"/>
        <end position="66"/>
    </location>
</feature>
<feature type="domain" description="ShKT" evidence="3">
    <location>
        <begin position="32"/>
        <end position="66"/>
    </location>
</feature>
<evidence type="ECO:0000256" key="2">
    <source>
        <dbReference type="SAM" id="MobiDB-lite"/>
    </source>
</evidence>
<reference evidence="5" key="1">
    <citation type="submission" date="2010-08" db="EMBL/GenBank/DDBJ databases">
        <authorList>
            <consortium name="Caenorhabditis japonica Sequencing Consortium"/>
            <person name="Wilson R.K."/>
        </authorList>
    </citation>
    <scope>NUCLEOTIDE SEQUENCE [LARGE SCALE GENOMIC DNA]</scope>
    <source>
        <strain evidence="5">DF5081</strain>
    </source>
</reference>